<keyword evidence="2" id="KW-0449">Lipoprotein</keyword>
<dbReference type="Gene3D" id="2.50.20.20">
    <property type="match status" value="1"/>
</dbReference>
<reference evidence="3" key="1">
    <citation type="submission" date="2023-07" db="EMBL/GenBank/DDBJ databases">
        <title>Whole genome shotgun sequence of Streptomyces achromogenes subsp. rubradiris NBRC 14000.</title>
        <authorList>
            <person name="Komaki H."/>
            <person name="Tamura T."/>
        </authorList>
    </citation>
    <scope>NUCLEOTIDE SEQUENCE [LARGE SCALE GENOMIC DNA]</scope>
    <source>
        <strain evidence="3">NBRC 14000</strain>
    </source>
</reference>
<sequence length="326" mass="34194">MAWATVQAQDTQQGWEQMKSTTVRRATLSIAVVAALTGVAACGSSDSGKGDDKAAGKGADKGAIHLSPIAALRSVEKSTDQADSAKVRSTTSLGDVMSMTANGALTWSDGLKGNLTITYTGGQMAELMKKAGNQSMEARYLQDAYYAHMSEAYAQQAGGGKHWIKYSYDDLAKFGGPSGSYMKDQLQNATPNQSVKMLLASGDVKKVGEEKVSGVQTTHYSGKVDVADLADKTSNLGADQMAALKKQLSQAGITTETIDVWVDDQDLLIKKTEKATTANGTLNNTTFYSDYGVKVSAEAPPADDTKDFGEMMKSGGMATGGTGTAS</sequence>
<protein>
    <submittedName>
        <fullName evidence="2">Lipoprotein</fullName>
    </submittedName>
</protein>
<gene>
    <name evidence="2" type="ORF">Srubr_58080</name>
</gene>
<evidence type="ECO:0000313" key="3">
    <source>
        <dbReference type="Proteomes" id="UP000646738"/>
    </source>
</evidence>
<dbReference type="InterPro" id="IPR029046">
    <property type="entry name" value="LolA/LolB/LppX"/>
</dbReference>
<dbReference type="Proteomes" id="UP000646738">
    <property type="component" value="Unassembled WGS sequence"/>
</dbReference>
<feature type="region of interest" description="Disordered" evidence="1">
    <location>
        <begin position="299"/>
        <end position="326"/>
    </location>
</feature>
<dbReference type="EMBL" id="BNEA01000015">
    <property type="protein sequence ID" value="GHI55962.1"/>
    <property type="molecule type" value="Genomic_DNA"/>
</dbReference>
<proteinExistence type="predicted"/>
<organism evidence="2 3">
    <name type="scientific">Streptomyces rubradiris</name>
    <name type="common">Streptomyces achromogenes subsp. rubradiris</name>
    <dbReference type="NCBI Taxonomy" id="285531"/>
    <lineage>
        <taxon>Bacteria</taxon>
        <taxon>Bacillati</taxon>
        <taxon>Actinomycetota</taxon>
        <taxon>Actinomycetes</taxon>
        <taxon>Kitasatosporales</taxon>
        <taxon>Streptomycetaceae</taxon>
        <taxon>Streptomyces</taxon>
    </lineage>
</organism>
<evidence type="ECO:0000313" key="2">
    <source>
        <dbReference type="EMBL" id="GHI55962.1"/>
    </source>
</evidence>
<feature type="compositionally biased region" description="Gly residues" evidence="1">
    <location>
        <begin position="317"/>
        <end position="326"/>
    </location>
</feature>
<name>A0ABQ3RJD1_STRRR</name>
<accession>A0ABQ3RJD1</accession>
<comment type="caution">
    <text evidence="2">The sequence shown here is derived from an EMBL/GenBank/DDBJ whole genome shotgun (WGS) entry which is preliminary data.</text>
</comment>
<dbReference type="SUPFAM" id="SSF89392">
    <property type="entry name" value="Prokaryotic lipoproteins and lipoprotein localization factors"/>
    <property type="match status" value="1"/>
</dbReference>
<evidence type="ECO:0000256" key="1">
    <source>
        <dbReference type="SAM" id="MobiDB-lite"/>
    </source>
</evidence>
<keyword evidence="3" id="KW-1185">Reference proteome</keyword>